<protein>
    <submittedName>
        <fullName evidence="1">Uncharacterized protein</fullName>
    </submittedName>
</protein>
<dbReference type="AlphaFoldDB" id="A0A3D3TJR0"/>
<gene>
    <name evidence="1" type="ORF">DIT26_01005</name>
</gene>
<reference evidence="1 2" key="1">
    <citation type="journal article" date="2018" name="Nat. Biotechnol.">
        <title>A standardized bacterial taxonomy based on genome phylogeny substantially revises the tree of life.</title>
        <authorList>
            <person name="Parks D.H."/>
            <person name="Chuvochina M."/>
            <person name="Waite D.W."/>
            <person name="Rinke C."/>
            <person name="Skarshewski A."/>
            <person name="Chaumeil P.A."/>
            <person name="Hugenholtz P."/>
        </authorList>
    </citation>
    <scope>NUCLEOTIDE SEQUENCE [LARGE SCALE GENOMIC DNA]</scope>
    <source>
        <strain evidence="1">UBA9905</strain>
    </source>
</reference>
<dbReference type="EMBL" id="DQBS01000025">
    <property type="protein sequence ID" value="HCO69161.1"/>
    <property type="molecule type" value="Genomic_DNA"/>
</dbReference>
<accession>A0A3D3TJR0</accession>
<organism evidence="1 2">
    <name type="scientific">Mesotoga infera</name>
    <dbReference type="NCBI Taxonomy" id="1236046"/>
    <lineage>
        <taxon>Bacteria</taxon>
        <taxon>Thermotogati</taxon>
        <taxon>Thermotogota</taxon>
        <taxon>Thermotogae</taxon>
        <taxon>Kosmotogales</taxon>
        <taxon>Kosmotogaceae</taxon>
        <taxon>Mesotoga</taxon>
    </lineage>
</organism>
<sequence length="60" mass="7131">MFFSEFERKLFYRDLDLVKRNPDWAIHLSEAVRFVLAEYGRERQTGFAELSNPGARISIH</sequence>
<comment type="caution">
    <text evidence="1">The sequence shown here is derived from an EMBL/GenBank/DDBJ whole genome shotgun (WGS) entry which is preliminary data.</text>
</comment>
<evidence type="ECO:0000313" key="2">
    <source>
        <dbReference type="Proteomes" id="UP000264215"/>
    </source>
</evidence>
<name>A0A3D3TJR0_9BACT</name>
<proteinExistence type="predicted"/>
<evidence type="ECO:0000313" key="1">
    <source>
        <dbReference type="EMBL" id="HCO69161.1"/>
    </source>
</evidence>
<dbReference type="Proteomes" id="UP000264215">
    <property type="component" value="Unassembled WGS sequence"/>
</dbReference>